<accession>A0A061SF47</accession>
<dbReference type="InterPro" id="IPR051130">
    <property type="entry name" value="Mito_struct-func_regulator"/>
</dbReference>
<gene>
    <name evidence="3" type="primary">ADCK</name>
    <name evidence="3" type="ORF">TSPGSL018_7821</name>
</gene>
<name>A0A061SF47_9CHLO</name>
<organism evidence="3">
    <name type="scientific">Tetraselmis sp. GSL018</name>
    <dbReference type="NCBI Taxonomy" id="582737"/>
    <lineage>
        <taxon>Eukaryota</taxon>
        <taxon>Viridiplantae</taxon>
        <taxon>Chlorophyta</taxon>
        <taxon>core chlorophytes</taxon>
        <taxon>Chlorodendrophyceae</taxon>
        <taxon>Chlorodendrales</taxon>
        <taxon>Chlorodendraceae</taxon>
        <taxon>Tetraselmis</taxon>
    </lineage>
</organism>
<sequence length="634" mass="68818">MSPPIFVPFVVTPFLKRVFSSSWDDSSGKRLVFPCKNLPQFSRPEYAAEACHDQLLPELGSVAAVCMGKSTLHKAFWGAFPRIALQHRRPGARGVTRRAVRLRRHVAAGLRVLGAAGVAGLGAGWYALRATLRALGEEGDTEWAAFSTWAYLRSLPHTARAISWSVRSALEYKWLAFAKKGLVSSDEYAELLAELHEERGTRLVHVLQANGGIYVKAGQLASTMSIVPAEYRELLESLQDAMPPRSASEIEVVLLKELGAHSWELFETFEPEARAAASLAQVHRATLPGGQPVAVKVQYPGLEVAVAHDMGTMRLLAAAAAWIFPDVRLGWIVDSLSSSIADEMDFTVEAAHAARLNLCLAERRRGGLAGSCSAPRVVPELSAARVMTMEWVDGCKVSDAAAMEAMGLNPEQVGELLLHVFADLTFRAGFVHGDPHPGNLLVRRRDGDRRSGAAGEAEVVLLDHGVYLELDEKLRDLYAGMWCCMLVGDMAGAVRSATALAGTRAGALLPILLQPGALSRERRRGLREESGIRGVGDAFRLVDEVVPPKLVEAIKVGAVVRIIAARLGVPRWKRQLINAYHAAHRAPRWSARWKALAAVWMLEAYHTWLLALRLAAEGLRRPFAGAAAAAGLAA</sequence>
<dbReference type="PANTHER" id="PTHR43173">
    <property type="entry name" value="ABC1 FAMILY PROTEIN"/>
    <property type="match status" value="1"/>
</dbReference>
<evidence type="ECO:0000259" key="2">
    <source>
        <dbReference type="Pfam" id="PF03109"/>
    </source>
</evidence>
<dbReference type="SUPFAM" id="SSF56112">
    <property type="entry name" value="Protein kinase-like (PK-like)"/>
    <property type="match status" value="1"/>
</dbReference>
<evidence type="ECO:0000256" key="1">
    <source>
        <dbReference type="ARBA" id="ARBA00009670"/>
    </source>
</evidence>
<dbReference type="GO" id="GO:0016301">
    <property type="term" value="F:kinase activity"/>
    <property type="evidence" value="ECO:0007669"/>
    <property type="project" value="UniProtKB-KW"/>
</dbReference>
<proteinExistence type="inferred from homology"/>
<comment type="similarity">
    <text evidence="1">Belongs to the protein kinase superfamily. ADCK protein kinase family.</text>
</comment>
<dbReference type="PANTHER" id="PTHR43173:SF28">
    <property type="entry name" value="AARF DOMAIN CONTAINING KINASE 5"/>
    <property type="match status" value="1"/>
</dbReference>
<dbReference type="AlphaFoldDB" id="A0A061SF47"/>
<evidence type="ECO:0000313" key="3">
    <source>
        <dbReference type="EMBL" id="JAC81490.1"/>
    </source>
</evidence>
<dbReference type="InterPro" id="IPR011009">
    <property type="entry name" value="Kinase-like_dom_sf"/>
</dbReference>
<keyword evidence="3" id="KW-0808">Transferase</keyword>
<protein>
    <submittedName>
        <fullName evidence="3">AarF domain-containing kinase</fullName>
    </submittedName>
</protein>
<dbReference type="EMBL" id="GBEZ01003669">
    <property type="protein sequence ID" value="JAC81490.1"/>
    <property type="molecule type" value="Transcribed_RNA"/>
</dbReference>
<feature type="domain" description="ABC1 atypical kinase-like" evidence="2">
    <location>
        <begin position="238"/>
        <end position="494"/>
    </location>
</feature>
<dbReference type="InterPro" id="IPR045307">
    <property type="entry name" value="ADCK1_dom"/>
</dbReference>
<reference evidence="3" key="1">
    <citation type="submission" date="2014-05" db="EMBL/GenBank/DDBJ databases">
        <title>The transcriptome of the halophilic microalga Tetraselmis sp. GSL018 isolated from the Great Salt Lake, Utah.</title>
        <authorList>
            <person name="Jinkerson R.E."/>
            <person name="D'Adamo S."/>
            <person name="Posewitz M.C."/>
        </authorList>
    </citation>
    <scope>NUCLEOTIDE SEQUENCE</scope>
    <source>
        <strain evidence="3">GSL018</strain>
    </source>
</reference>
<keyword evidence="3" id="KW-0418">Kinase</keyword>
<dbReference type="Pfam" id="PF03109">
    <property type="entry name" value="ABC1"/>
    <property type="match status" value="1"/>
</dbReference>
<dbReference type="InterPro" id="IPR004147">
    <property type="entry name" value="ABC1_dom"/>
</dbReference>
<dbReference type="CDD" id="cd13969">
    <property type="entry name" value="ADCK1-like"/>
    <property type="match status" value="1"/>
</dbReference>